<dbReference type="RefSeq" id="XP_060366152.1">
    <property type="nucleotide sequence ID" value="XM_060508010.1"/>
</dbReference>
<evidence type="ECO:0000313" key="1">
    <source>
        <dbReference type="EMBL" id="KAK1726097.1"/>
    </source>
</evidence>
<dbReference type="GeneID" id="85391909"/>
<protein>
    <submittedName>
        <fullName evidence="1">Uncharacterized protein</fullName>
    </submittedName>
</protein>
<proteinExistence type="predicted"/>
<evidence type="ECO:0000313" key="2">
    <source>
        <dbReference type="Proteomes" id="UP001244207"/>
    </source>
</evidence>
<dbReference type="EMBL" id="JAHMHS010000035">
    <property type="protein sequence ID" value="KAK1726097.1"/>
    <property type="molecule type" value="Genomic_DNA"/>
</dbReference>
<name>A0AAD8UNN4_GLOAC</name>
<dbReference type="Proteomes" id="UP001244207">
    <property type="component" value="Unassembled WGS sequence"/>
</dbReference>
<reference evidence="1" key="1">
    <citation type="submission" date="2021-12" db="EMBL/GenBank/DDBJ databases">
        <title>Comparative genomics, transcriptomics and evolutionary studies reveal genomic signatures of adaptation to plant cell wall in hemibiotrophic fungi.</title>
        <authorList>
            <consortium name="DOE Joint Genome Institute"/>
            <person name="Baroncelli R."/>
            <person name="Diaz J.F."/>
            <person name="Benocci T."/>
            <person name="Peng M."/>
            <person name="Battaglia E."/>
            <person name="Haridas S."/>
            <person name="Andreopoulos W."/>
            <person name="Labutti K."/>
            <person name="Pangilinan J."/>
            <person name="Floch G.L."/>
            <person name="Makela M.R."/>
            <person name="Henrissat B."/>
            <person name="Grigoriev I.V."/>
            <person name="Crouch J.A."/>
            <person name="De Vries R.P."/>
            <person name="Sukno S.A."/>
            <person name="Thon M.R."/>
        </authorList>
    </citation>
    <scope>NUCLEOTIDE SEQUENCE</scope>
    <source>
        <strain evidence="1">CBS 112980</strain>
    </source>
</reference>
<organism evidence="1 2">
    <name type="scientific">Glomerella acutata</name>
    <name type="common">Colletotrichum acutatum</name>
    <dbReference type="NCBI Taxonomy" id="27357"/>
    <lineage>
        <taxon>Eukaryota</taxon>
        <taxon>Fungi</taxon>
        <taxon>Dikarya</taxon>
        <taxon>Ascomycota</taxon>
        <taxon>Pezizomycotina</taxon>
        <taxon>Sordariomycetes</taxon>
        <taxon>Hypocreomycetidae</taxon>
        <taxon>Glomerellales</taxon>
        <taxon>Glomerellaceae</taxon>
        <taxon>Colletotrichum</taxon>
        <taxon>Colletotrichum acutatum species complex</taxon>
    </lineage>
</organism>
<keyword evidence="2" id="KW-1185">Reference proteome</keyword>
<gene>
    <name evidence="1" type="ORF">BDZ83DRAFT_617157</name>
</gene>
<accession>A0AAD8UNN4</accession>
<sequence length="86" mass="9939">MSQINLKTHILLKPQMDFYRRAIGLCCRDGKVMWIEKRKAPGEGPLEIEKSWWSQLQPGGNMDYSVHQVPSYNFCWLQGGQDSTIP</sequence>
<dbReference type="AlphaFoldDB" id="A0AAD8UNN4"/>
<comment type="caution">
    <text evidence="1">The sequence shown here is derived from an EMBL/GenBank/DDBJ whole genome shotgun (WGS) entry which is preliminary data.</text>
</comment>